<evidence type="ECO:0000313" key="4">
    <source>
        <dbReference type="Proteomes" id="UP000179807"/>
    </source>
</evidence>
<evidence type="ECO:0000313" key="3">
    <source>
        <dbReference type="EMBL" id="OHT14675.1"/>
    </source>
</evidence>
<dbReference type="PANTHER" id="PTHR47026">
    <property type="entry name" value="PIGMENTOSA GTPASE REGULATOR-LIKE PROTEIN, PUTATIVE-RELATED"/>
    <property type="match status" value="1"/>
</dbReference>
<dbReference type="AlphaFoldDB" id="A0A1J4KTT7"/>
<feature type="region of interest" description="Disordered" evidence="2">
    <location>
        <begin position="388"/>
        <end position="411"/>
    </location>
</feature>
<organism evidence="3 4">
    <name type="scientific">Tritrichomonas foetus</name>
    <dbReference type="NCBI Taxonomy" id="1144522"/>
    <lineage>
        <taxon>Eukaryota</taxon>
        <taxon>Metamonada</taxon>
        <taxon>Parabasalia</taxon>
        <taxon>Tritrichomonadida</taxon>
        <taxon>Tritrichomonadidae</taxon>
        <taxon>Tritrichomonas</taxon>
    </lineage>
</organism>
<comment type="caution">
    <text evidence="3">The sequence shown here is derived from an EMBL/GenBank/DDBJ whole genome shotgun (WGS) entry which is preliminary data.</text>
</comment>
<accession>A0A1J4KTT7</accession>
<gene>
    <name evidence="3" type="ORF">TRFO_14847</name>
</gene>
<evidence type="ECO:0000256" key="1">
    <source>
        <dbReference type="SAM" id="Coils"/>
    </source>
</evidence>
<protein>
    <submittedName>
        <fullName evidence="3">Uncharacterized protein</fullName>
    </submittedName>
</protein>
<keyword evidence="4" id="KW-1185">Reference proteome</keyword>
<reference evidence="3" key="1">
    <citation type="submission" date="2016-10" db="EMBL/GenBank/DDBJ databases">
        <authorList>
            <person name="Benchimol M."/>
            <person name="Almeida L.G."/>
            <person name="Vasconcelos A.T."/>
            <person name="Perreira-Neves A."/>
            <person name="Rosa I.A."/>
            <person name="Tasca T."/>
            <person name="Bogo M.R."/>
            <person name="de Souza W."/>
        </authorList>
    </citation>
    <scope>NUCLEOTIDE SEQUENCE [LARGE SCALE GENOMIC DNA]</scope>
    <source>
        <strain evidence="3">K</strain>
    </source>
</reference>
<dbReference type="Proteomes" id="UP000179807">
    <property type="component" value="Unassembled WGS sequence"/>
</dbReference>
<dbReference type="PANTHER" id="PTHR47026:SF2">
    <property type="entry name" value="FLAGELLAR ASSOCIATED PROTEIN"/>
    <property type="match status" value="1"/>
</dbReference>
<dbReference type="RefSeq" id="XP_068367811.1">
    <property type="nucleotide sequence ID" value="XM_068498051.1"/>
</dbReference>
<feature type="region of interest" description="Disordered" evidence="2">
    <location>
        <begin position="51"/>
        <end position="90"/>
    </location>
</feature>
<keyword evidence="1" id="KW-0175">Coiled coil</keyword>
<feature type="region of interest" description="Disordered" evidence="2">
    <location>
        <begin position="1"/>
        <end position="20"/>
    </location>
</feature>
<sequence>MDGEGVTPPSPILLSDNFASPPPNASGLSLLNKYSDDLSYYSSYDDSYDSENAIPIEPPPMPPYVEKSTNPRFQKFKPRKNPFPYSTPDDSLFTPTQLNRLVNLALERKKLKLNTQEEYESVIAELSTKRTYYAAKHKYAEAERYQNAIKFVRNSELQMRKNEIKEKASNAFLKKETTFKKTFLEFDQETKIEMDNLKNEIQAQREQMSQRHEDEIEALENLWKSQKKARLYNRPSKTLSTLRRQLNFMLTQCRFDEAKEVQKHIDEQANIEQKQNHEHMQHDFSEALRKLTEKQNEEKRFFEDRAQIRIRTFEQKRQRLRAGFENRARKLNAKKEVVTNPDRVWVSTQNQRIGDDATMRRAPMKPTMKIAKKDIYEKEVVTLELPPLAMPKPKKAKTKRPMKAAKTKPKF</sequence>
<name>A0A1J4KTT7_9EUKA</name>
<dbReference type="EMBL" id="MLAK01000326">
    <property type="protein sequence ID" value="OHT14675.1"/>
    <property type="molecule type" value="Genomic_DNA"/>
</dbReference>
<dbReference type="GeneID" id="94832755"/>
<proteinExistence type="predicted"/>
<feature type="coiled-coil region" evidence="1">
    <location>
        <begin position="187"/>
        <end position="222"/>
    </location>
</feature>
<feature type="compositionally biased region" description="Basic residues" evidence="2">
    <location>
        <begin position="392"/>
        <end position="411"/>
    </location>
</feature>
<evidence type="ECO:0000256" key="2">
    <source>
        <dbReference type="SAM" id="MobiDB-lite"/>
    </source>
</evidence>
<dbReference type="VEuPathDB" id="TrichDB:TRFO_14847"/>